<feature type="transmembrane region" description="Helical" evidence="1">
    <location>
        <begin position="12"/>
        <end position="33"/>
    </location>
</feature>
<keyword evidence="1" id="KW-0472">Membrane</keyword>
<dbReference type="Proteomes" id="UP000253919">
    <property type="component" value="Unassembled WGS sequence"/>
</dbReference>
<dbReference type="OrthoDB" id="886404at2"/>
<evidence type="ECO:0000256" key="1">
    <source>
        <dbReference type="SAM" id="Phobius"/>
    </source>
</evidence>
<protein>
    <submittedName>
        <fullName evidence="2">Uncharacterized protein</fullName>
    </submittedName>
</protein>
<dbReference type="EMBL" id="QASA01000001">
    <property type="protein sequence ID" value="RDC63775.1"/>
    <property type="molecule type" value="Genomic_DNA"/>
</dbReference>
<feature type="transmembrane region" description="Helical" evidence="1">
    <location>
        <begin position="39"/>
        <end position="59"/>
    </location>
</feature>
<dbReference type="PROSITE" id="PS51257">
    <property type="entry name" value="PROKAR_LIPOPROTEIN"/>
    <property type="match status" value="1"/>
</dbReference>
<organism evidence="2 3">
    <name type="scientific">Adhaeribacter pallidiroseus</name>
    <dbReference type="NCBI Taxonomy" id="2072847"/>
    <lineage>
        <taxon>Bacteria</taxon>
        <taxon>Pseudomonadati</taxon>
        <taxon>Bacteroidota</taxon>
        <taxon>Cytophagia</taxon>
        <taxon>Cytophagales</taxon>
        <taxon>Hymenobacteraceae</taxon>
        <taxon>Adhaeribacter</taxon>
    </lineage>
</organism>
<reference evidence="2 3" key="1">
    <citation type="submission" date="2018-04" db="EMBL/GenBank/DDBJ databases">
        <title>Adhaeribacter sp. HMF7616 genome sequencing and assembly.</title>
        <authorList>
            <person name="Kang H."/>
            <person name="Kang J."/>
            <person name="Cha I."/>
            <person name="Kim H."/>
            <person name="Joh K."/>
        </authorList>
    </citation>
    <scope>NUCLEOTIDE SEQUENCE [LARGE SCALE GENOMIC DNA]</scope>
    <source>
        <strain evidence="2 3">HMF7616</strain>
    </source>
</reference>
<dbReference type="RefSeq" id="WP_115373020.1">
    <property type="nucleotide sequence ID" value="NZ_QASA01000001.1"/>
</dbReference>
<keyword evidence="3" id="KW-1185">Reference proteome</keyword>
<comment type="caution">
    <text evidence="2">The sequence shown here is derived from an EMBL/GenBank/DDBJ whole genome shotgun (WGS) entry which is preliminary data.</text>
</comment>
<gene>
    <name evidence="2" type="ORF">AHMF7616_02383</name>
</gene>
<keyword evidence="1" id="KW-0812">Transmembrane</keyword>
<evidence type="ECO:0000313" key="2">
    <source>
        <dbReference type="EMBL" id="RDC63775.1"/>
    </source>
</evidence>
<sequence>MGAKVYDYKTSKYISGSAYFPAIGLLVFGMGCFANSNSIFLGVAALVGLFLILTTHYGLEVNVGNKTFKQYLWIVGFKQYKSKAYEIIEYAFVQSGKVRQNLESVAGFNSITISVYNGYIKFSEKDKIHIIQAKDKETVIRRLQVLATDLNLEIVDFTDDDCVSILPKSAGEQPDIFFSF</sequence>
<dbReference type="AlphaFoldDB" id="A0A369QJH3"/>
<name>A0A369QJH3_9BACT</name>
<proteinExistence type="predicted"/>
<keyword evidence="1" id="KW-1133">Transmembrane helix</keyword>
<accession>A0A369QJH3</accession>
<evidence type="ECO:0000313" key="3">
    <source>
        <dbReference type="Proteomes" id="UP000253919"/>
    </source>
</evidence>